<dbReference type="CDD" id="cd08249">
    <property type="entry name" value="enoyl_reductase_like"/>
    <property type="match status" value="1"/>
</dbReference>
<sequence length="388" mass="42469">MRALVLDSTRCTAIVSDVPISDLATGEILVRVYAIALNPVDALYTFDPLASASPDSNPPRILGSDFAGVVERCGHSDRSNAHLKVGDRIAGFLQGASSVNHRPGAFAEYVAVPSDLVWRIPDSMTFEEAASVSLCGLTAAQALFGSNRLGLTAPWIKETDFRRSEGQIQPLRAARTLFVYGASTSVVYAAQLAHHAKEEIKLIGAASSRHFEWLQKQPYAYDLLTDYRSDWQAKISQITNVEGLDLAYDCISEGHNVESVSKLMKPDGKMAVVRSIQGGAWAQTAELPVEPSYGAVWEGLGEEVQYKGMNLPANPDARAFAVNFYQWLSESGDRLKPNVVRMMPGGLEKVVEDGFQLLGSGLMTDRKQDRNESWMQPVSAEKLVYRLV</sequence>
<dbReference type="Gene3D" id="3.40.50.720">
    <property type="entry name" value="NAD(P)-binding Rossmann-like Domain"/>
    <property type="match status" value="1"/>
</dbReference>
<dbReference type="Gene3D" id="3.90.180.10">
    <property type="entry name" value="Medium-chain alcohol dehydrogenases, catalytic domain"/>
    <property type="match status" value="1"/>
</dbReference>
<evidence type="ECO:0000313" key="5">
    <source>
        <dbReference type="Proteomes" id="UP001309876"/>
    </source>
</evidence>
<evidence type="ECO:0000256" key="2">
    <source>
        <dbReference type="ARBA" id="ARBA00023002"/>
    </source>
</evidence>
<dbReference type="InterPro" id="IPR036291">
    <property type="entry name" value="NAD(P)-bd_dom_sf"/>
</dbReference>
<dbReference type="GO" id="GO:0016651">
    <property type="term" value="F:oxidoreductase activity, acting on NAD(P)H"/>
    <property type="evidence" value="ECO:0007669"/>
    <property type="project" value="InterPro"/>
</dbReference>
<evidence type="ECO:0000259" key="3">
    <source>
        <dbReference type="SMART" id="SM00829"/>
    </source>
</evidence>
<dbReference type="SUPFAM" id="SSF51735">
    <property type="entry name" value="NAD(P)-binding Rossmann-fold domains"/>
    <property type="match status" value="1"/>
</dbReference>
<comment type="similarity">
    <text evidence="1">Belongs to the zinc-containing alcohol dehydrogenase family.</text>
</comment>
<keyword evidence="2" id="KW-0560">Oxidoreductase</keyword>
<dbReference type="InterPro" id="IPR011032">
    <property type="entry name" value="GroES-like_sf"/>
</dbReference>
<dbReference type="InterPro" id="IPR020843">
    <property type="entry name" value="ER"/>
</dbReference>
<dbReference type="InterPro" id="IPR047122">
    <property type="entry name" value="Trans-enoyl_RdTase-like"/>
</dbReference>
<dbReference type="InterPro" id="IPR013154">
    <property type="entry name" value="ADH-like_N"/>
</dbReference>
<dbReference type="SUPFAM" id="SSF50129">
    <property type="entry name" value="GroES-like"/>
    <property type="match status" value="1"/>
</dbReference>
<gene>
    <name evidence="4" type="ORF">LTR05_004530</name>
</gene>
<evidence type="ECO:0000313" key="4">
    <source>
        <dbReference type="EMBL" id="KAK5085249.1"/>
    </source>
</evidence>
<dbReference type="PANTHER" id="PTHR45348:SF7">
    <property type="entry name" value="ZINC BINDING OXIDOREDUCTASE, PUTATIVE-RELATED"/>
    <property type="match status" value="1"/>
</dbReference>
<evidence type="ECO:0000256" key="1">
    <source>
        <dbReference type="ARBA" id="ARBA00008072"/>
    </source>
</evidence>
<dbReference type="Proteomes" id="UP001309876">
    <property type="component" value="Unassembled WGS sequence"/>
</dbReference>
<proteinExistence type="inferred from homology"/>
<name>A0AAN7SZE0_9EURO</name>
<keyword evidence="5" id="KW-1185">Reference proteome</keyword>
<accession>A0AAN7SZE0</accession>
<dbReference type="Pfam" id="PF08240">
    <property type="entry name" value="ADH_N"/>
    <property type="match status" value="1"/>
</dbReference>
<protein>
    <recommendedName>
        <fullName evidence="3">Enoyl reductase (ER) domain-containing protein</fullName>
    </recommendedName>
</protein>
<dbReference type="AlphaFoldDB" id="A0AAN7SZE0"/>
<organism evidence="4 5">
    <name type="scientific">Lithohypha guttulata</name>
    <dbReference type="NCBI Taxonomy" id="1690604"/>
    <lineage>
        <taxon>Eukaryota</taxon>
        <taxon>Fungi</taxon>
        <taxon>Dikarya</taxon>
        <taxon>Ascomycota</taxon>
        <taxon>Pezizomycotina</taxon>
        <taxon>Eurotiomycetes</taxon>
        <taxon>Chaetothyriomycetidae</taxon>
        <taxon>Chaetothyriales</taxon>
        <taxon>Trichomeriaceae</taxon>
        <taxon>Lithohypha</taxon>
    </lineage>
</organism>
<dbReference type="PANTHER" id="PTHR45348">
    <property type="entry name" value="HYPOTHETICAL OXIDOREDUCTASE (EUROFUNG)"/>
    <property type="match status" value="1"/>
</dbReference>
<comment type="caution">
    <text evidence="4">The sequence shown here is derived from an EMBL/GenBank/DDBJ whole genome shotgun (WGS) entry which is preliminary data.</text>
</comment>
<feature type="domain" description="Enoyl reductase (ER)" evidence="3">
    <location>
        <begin position="4"/>
        <end position="362"/>
    </location>
</feature>
<dbReference type="SMART" id="SM00829">
    <property type="entry name" value="PKS_ER"/>
    <property type="match status" value="1"/>
</dbReference>
<reference evidence="4 5" key="1">
    <citation type="submission" date="2023-08" db="EMBL/GenBank/DDBJ databases">
        <title>Black Yeasts Isolated from many extreme environments.</title>
        <authorList>
            <person name="Coleine C."/>
            <person name="Stajich J.E."/>
            <person name="Selbmann L."/>
        </authorList>
    </citation>
    <scope>NUCLEOTIDE SEQUENCE [LARGE SCALE GENOMIC DNA]</scope>
    <source>
        <strain evidence="4 5">CCFEE 5910</strain>
    </source>
</reference>
<dbReference type="EMBL" id="JAVRRJ010000004">
    <property type="protein sequence ID" value="KAK5085249.1"/>
    <property type="molecule type" value="Genomic_DNA"/>
</dbReference>